<accession>A0ABQ4JLD8</accession>
<dbReference type="SUPFAM" id="SSF53383">
    <property type="entry name" value="PLP-dependent transferases"/>
    <property type="match status" value="1"/>
</dbReference>
<evidence type="ECO:0000256" key="5">
    <source>
        <dbReference type="ARBA" id="ARBA00013030"/>
    </source>
</evidence>
<keyword evidence="7 17" id="KW-0032">Aminotransferase</keyword>
<evidence type="ECO:0000259" key="16">
    <source>
        <dbReference type="Pfam" id="PF00266"/>
    </source>
</evidence>
<dbReference type="InterPro" id="IPR015424">
    <property type="entry name" value="PyrdxlP-dep_Trfase"/>
</dbReference>
<dbReference type="NCBIfam" id="TIGR01366">
    <property type="entry name" value="serC_3"/>
    <property type="match status" value="1"/>
</dbReference>
<dbReference type="InterPro" id="IPR006272">
    <property type="entry name" value="Pser_aminoTfrase_mycobac"/>
</dbReference>
<evidence type="ECO:0000256" key="1">
    <source>
        <dbReference type="ARBA" id="ARBA00001933"/>
    </source>
</evidence>
<dbReference type="EMBL" id="BOPC01000103">
    <property type="protein sequence ID" value="GIJ30270.1"/>
    <property type="molecule type" value="Genomic_DNA"/>
</dbReference>
<keyword evidence="8" id="KW-0028">Amino-acid biosynthesis</keyword>
<comment type="caution">
    <text evidence="17">The sequence shown here is derived from an EMBL/GenBank/DDBJ whole genome shotgun (WGS) entry which is preliminary data.</text>
</comment>
<gene>
    <name evidence="17" type="primary">serC</name>
    <name evidence="17" type="ORF">Vqi01_54320</name>
</gene>
<dbReference type="PIRSF" id="PIRSF000525">
    <property type="entry name" value="SerC"/>
    <property type="match status" value="1"/>
</dbReference>
<comment type="function">
    <text evidence="2">Catalyzes the reversible conversion of 3-phosphohydroxypyruvate to phosphoserine and of 3-hydroxy-2-oxo-4-phosphonooxybutanoate to phosphohydroxythreonine.</text>
</comment>
<dbReference type="Gene3D" id="3.40.640.10">
    <property type="entry name" value="Type I PLP-dependent aspartate aminotransferase-like (Major domain)"/>
    <property type="match status" value="1"/>
</dbReference>
<proteinExistence type="inferred from homology"/>
<organism evidence="17 18">
    <name type="scientific">Micromonospora qiuiae</name>
    <dbReference type="NCBI Taxonomy" id="502268"/>
    <lineage>
        <taxon>Bacteria</taxon>
        <taxon>Bacillati</taxon>
        <taxon>Actinomycetota</taxon>
        <taxon>Actinomycetes</taxon>
        <taxon>Micromonosporales</taxon>
        <taxon>Micromonosporaceae</taxon>
        <taxon>Micromonospora</taxon>
    </lineage>
</organism>
<dbReference type="EC" id="2.6.1.52" evidence="5"/>
<dbReference type="InterPro" id="IPR000192">
    <property type="entry name" value="Aminotrans_V_dom"/>
</dbReference>
<keyword evidence="9" id="KW-0808">Transferase</keyword>
<dbReference type="InterPro" id="IPR015421">
    <property type="entry name" value="PyrdxlP-dep_Trfase_major"/>
</dbReference>
<evidence type="ECO:0000256" key="9">
    <source>
        <dbReference type="ARBA" id="ARBA00022679"/>
    </source>
</evidence>
<dbReference type="PANTHER" id="PTHR21152:SF40">
    <property type="entry name" value="ALANINE--GLYOXYLATE AMINOTRANSFERASE"/>
    <property type="match status" value="1"/>
</dbReference>
<dbReference type="Gene3D" id="3.90.1150.10">
    <property type="entry name" value="Aspartate Aminotransferase, domain 1"/>
    <property type="match status" value="1"/>
</dbReference>
<dbReference type="PANTHER" id="PTHR21152">
    <property type="entry name" value="AMINOTRANSFERASE CLASS V"/>
    <property type="match status" value="1"/>
</dbReference>
<protein>
    <recommendedName>
        <fullName evidence="5">phosphoserine transaminase</fullName>
        <ecNumber evidence="5">2.6.1.52</ecNumber>
    </recommendedName>
    <alternativeName>
        <fullName evidence="13">Phosphohydroxythreonine aminotransferase</fullName>
    </alternativeName>
</protein>
<evidence type="ECO:0000256" key="6">
    <source>
        <dbReference type="ARBA" id="ARBA00022490"/>
    </source>
</evidence>
<name>A0ABQ4JLD8_9ACTN</name>
<dbReference type="Proteomes" id="UP000653076">
    <property type="component" value="Unassembled WGS sequence"/>
</dbReference>
<keyword evidence="6" id="KW-0963">Cytoplasm</keyword>
<dbReference type="Pfam" id="PF00266">
    <property type="entry name" value="Aminotran_5"/>
    <property type="match status" value="1"/>
</dbReference>
<sequence>MLPDRGPNFDRAVRATHGVADPHRRDRARPRPFGRIFKIVADAPTIRIPDEIKPADGRFGCGPSKVRPAAVSALAEVATSYLGTSHRQKTVRDQVARLRSGIAEFFSLPEGYEVIIGNGGTTAFWEVATFGLVRDRAQFASFGEFGAKFARAVKDAPFLGEPTIRKSDAGSAPTLVAEAGVDVYATPHNETSTGVAVPISRVAGADPGSLLLVDATSGAGGLEVNVSETDVYYFAPQKCFGSDGGLWLALMSPAALERAAEIKASGRYIPAFLDLVTAIDNSRLEQTYNTPALATIFLAAEQTDWMNSQGGLAWAAKRTAESAAIVYGWAERSSVATPFVTDPVLRSNVVATIDFADGVDATAIAKALRANGIVDTEPYRKLGRNQLRIALFPAVEPADVEALTASIDYVVERL</sequence>
<evidence type="ECO:0000256" key="2">
    <source>
        <dbReference type="ARBA" id="ARBA00003483"/>
    </source>
</evidence>
<evidence type="ECO:0000256" key="13">
    <source>
        <dbReference type="ARBA" id="ARBA00031421"/>
    </source>
</evidence>
<keyword evidence="12" id="KW-0718">Serine biosynthesis</keyword>
<comment type="catalytic activity">
    <reaction evidence="15">
        <text>O-phospho-L-serine + 2-oxoglutarate = 3-phosphooxypyruvate + L-glutamate</text>
        <dbReference type="Rhea" id="RHEA:14329"/>
        <dbReference type="ChEBI" id="CHEBI:16810"/>
        <dbReference type="ChEBI" id="CHEBI:18110"/>
        <dbReference type="ChEBI" id="CHEBI:29985"/>
        <dbReference type="ChEBI" id="CHEBI:57524"/>
        <dbReference type="EC" id="2.6.1.52"/>
    </reaction>
</comment>
<evidence type="ECO:0000313" key="17">
    <source>
        <dbReference type="EMBL" id="GIJ30270.1"/>
    </source>
</evidence>
<evidence type="ECO:0000256" key="15">
    <source>
        <dbReference type="ARBA" id="ARBA00049007"/>
    </source>
</evidence>
<evidence type="ECO:0000256" key="10">
    <source>
        <dbReference type="ARBA" id="ARBA00022898"/>
    </source>
</evidence>
<feature type="domain" description="Aminotransferase class V" evidence="16">
    <location>
        <begin position="181"/>
        <end position="373"/>
    </location>
</feature>
<dbReference type="InterPro" id="IPR022278">
    <property type="entry name" value="Pser_aminoTfrase"/>
</dbReference>
<evidence type="ECO:0000256" key="11">
    <source>
        <dbReference type="ARBA" id="ARBA00023096"/>
    </source>
</evidence>
<dbReference type="InterPro" id="IPR015422">
    <property type="entry name" value="PyrdxlP-dep_Trfase_small"/>
</dbReference>
<comment type="pathway">
    <text evidence="3">Amino-acid biosynthesis; L-serine biosynthesis; L-serine from 3-phospho-D-glycerate: step 2/3.</text>
</comment>
<reference evidence="17 18" key="1">
    <citation type="submission" date="2021-01" db="EMBL/GenBank/DDBJ databases">
        <title>Whole genome shotgun sequence of Verrucosispora qiuiae NBRC 106684.</title>
        <authorList>
            <person name="Komaki H."/>
            <person name="Tamura T."/>
        </authorList>
    </citation>
    <scope>NUCLEOTIDE SEQUENCE [LARGE SCALE GENOMIC DNA]</scope>
    <source>
        <strain evidence="17 18">NBRC 106684</strain>
    </source>
</reference>
<evidence type="ECO:0000313" key="18">
    <source>
        <dbReference type="Proteomes" id="UP000653076"/>
    </source>
</evidence>
<comment type="catalytic activity">
    <reaction evidence="14">
        <text>4-(phosphooxy)-L-threonine + 2-oxoglutarate = (R)-3-hydroxy-2-oxo-4-phosphooxybutanoate + L-glutamate</text>
        <dbReference type="Rhea" id="RHEA:16573"/>
        <dbReference type="ChEBI" id="CHEBI:16810"/>
        <dbReference type="ChEBI" id="CHEBI:29985"/>
        <dbReference type="ChEBI" id="CHEBI:58452"/>
        <dbReference type="ChEBI" id="CHEBI:58538"/>
        <dbReference type="EC" id="2.6.1.52"/>
    </reaction>
</comment>
<keyword evidence="11" id="KW-0664">Pyridoxine biosynthesis</keyword>
<comment type="cofactor">
    <cofactor evidence="1">
        <name>pyridoxal 5'-phosphate</name>
        <dbReference type="ChEBI" id="CHEBI:597326"/>
    </cofactor>
</comment>
<comment type="similarity">
    <text evidence="4">Belongs to the class-V pyridoxal-phosphate-dependent aminotransferase family. SerC subfamily.</text>
</comment>
<evidence type="ECO:0000256" key="14">
    <source>
        <dbReference type="ARBA" id="ARBA00047630"/>
    </source>
</evidence>
<evidence type="ECO:0000256" key="8">
    <source>
        <dbReference type="ARBA" id="ARBA00022605"/>
    </source>
</evidence>
<evidence type="ECO:0000256" key="3">
    <source>
        <dbReference type="ARBA" id="ARBA00005099"/>
    </source>
</evidence>
<keyword evidence="18" id="KW-1185">Reference proteome</keyword>
<keyword evidence="10" id="KW-0663">Pyridoxal phosphate</keyword>
<evidence type="ECO:0000256" key="12">
    <source>
        <dbReference type="ARBA" id="ARBA00023299"/>
    </source>
</evidence>
<evidence type="ECO:0000256" key="7">
    <source>
        <dbReference type="ARBA" id="ARBA00022576"/>
    </source>
</evidence>
<evidence type="ECO:0000256" key="4">
    <source>
        <dbReference type="ARBA" id="ARBA00006904"/>
    </source>
</evidence>
<dbReference type="GO" id="GO:0008483">
    <property type="term" value="F:transaminase activity"/>
    <property type="evidence" value="ECO:0007669"/>
    <property type="project" value="UniProtKB-KW"/>
</dbReference>